<evidence type="ECO:0000256" key="7">
    <source>
        <dbReference type="ARBA" id="ARBA00023288"/>
    </source>
</evidence>
<evidence type="ECO:0000313" key="9">
    <source>
        <dbReference type="EMBL" id="TFC00912.1"/>
    </source>
</evidence>
<dbReference type="InterPro" id="IPR050490">
    <property type="entry name" value="Bact_solute-bd_prot1"/>
</dbReference>
<dbReference type="SUPFAM" id="SSF53850">
    <property type="entry name" value="Periplasmic binding protein-like II"/>
    <property type="match status" value="1"/>
</dbReference>
<keyword evidence="7" id="KW-0449">Lipoprotein</keyword>
<dbReference type="InterPro" id="IPR006061">
    <property type="entry name" value="SBP_1_CS"/>
</dbReference>
<dbReference type="Gene3D" id="3.40.190.10">
    <property type="entry name" value="Periplasmic binding protein-like II"/>
    <property type="match status" value="2"/>
</dbReference>
<comment type="caution">
    <text evidence="9">The sequence shown here is derived from an EMBL/GenBank/DDBJ whole genome shotgun (WGS) entry which is preliminary data.</text>
</comment>
<dbReference type="AlphaFoldDB" id="A0A4R8W3D1"/>
<gene>
    <name evidence="9" type="ORF">E3O32_14070</name>
</gene>
<organism evidence="9 10">
    <name type="scientific">Cryobacterium mannosilyticum</name>
    <dbReference type="NCBI Taxonomy" id="1259190"/>
    <lineage>
        <taxon>Bacteria</taxon>
        <taxon>Bacillati</taxon>
        <taxon>Actinomycetota</taxon>
        <taxon>Actinomycetes</taxon>
        <taxon>Micrococcales</taxon>
        <taxon>Microbacteriaceae</taxon>
        <taxon>Cryobacterium</taxon>
    </lineage>
</organism>
<evidence type="ECO:0000256" key="3">
    <source>
        <dbReference type="ARBA" id="ARBA00022475"/>
    </source>
</evidence>
<keyword evidence="5" id="KW-0472">Membrane</keyword>
<keyword evidence="4" id="KW-0732">Signal</keyword>
<name>A0A4R8W3D1_9MICO</name>
<proteinExistence type="inferred from homology"/>
<keyword evidence="3" id="KW-1003">Cell membrane</keyword>
<dbReference type="PANTHER" id="PTHR43649:SF33">
    <property type="entry name" value="POLYGALACTURONAN_RHAMNOGALACTURONAN-BINDING PROTEIN YTCQ"/>
    <property type="match status" value="1"/>
</dbReference>
<evidence type="ECO:0000256" key="5">
    <source>
        <dbReference type="ARBA" id="ARBA00023136"/>
    </source>
</evidence>
<evidence type="ECO:0000256" key="8">
    <source>
        <dbReference type="SAM" id="MobiDB-lite"/>
    </source>
</evidence>
<accession>A0A4R8W3D1</accession>
<keyword evidence="6" id="KW-0564">Palmitate</keyword>
<evidence type="ECO:0000256" key="2">
    <source>
        <dbReference type="ARBA" id="ARBA00022448"/>
    </source>
</evidence>
<sequence length="449" mass="48124">MREEHNLTDTTTYQNDTGRRRRPKRLRRVLALSLAGVLGLGGLAGCASADTGIVTLDFFQFKPEAIGSFEAIIAEFEVENPGIRVRQNAVPDADTAIRTLLVKGKVPDVISLNGSGNFGQLARAGVFHDFTDDPVLKQINPAVQDILAGLGSYNGDEVNALGFVSNANGILYNRDIFTEQGISVPTTWDELIAACDRLKAAGISPFYGTLADSWTTMPPFTGLGGQLGGDGFFPRLRAEGADVGPDSAVSFTKDYAETLGKLQTLYSYAQPGFQSRGYEDGNQAFAAGKSAMLLQGVWAIAPILADNPDVNVGAFPLPATDDPAQTRLVSGVDVAITIGRDTPHLAEAQRFVDYLFDRKVLGDFAASQNMFSTAADAGPNTNPTLTELQPYFDAGRIVGFIDHQVPASIPLPAIIQQFLLDQDSTKALSTLDNEWRKVAARTTSTRSGE</sequence>
<feature type="region of interest" description="Disordered" evidence="8">
    <location>
        <begin position="1"/>
        <end position="22"/>
    </location>
</feature>
<protein>
    <submittedName>
        <fullName evidence="9">Extracellular solute-binding protein</fullName>
    </submittedName>
</protein>
<comment type="similarity">
    <text evidence="1">Belongs to the bacterial solute-binding protein 1 family.</text>
</comment>
<evidence type="ECO:0000256" key="4">
    <source>
        <dbReference type="ARBA" id="ARBA00022729"/>
    </source>
</evidence>
<dbReference type="EMBL" id="SOFM01000044">
    <property type="protein sequence ID" value="TFC00912.1"/>
    <property type="molecule type" value="Genomic_DNA"/>
</dbReference>
<dbReference type="PROSITE" id="PS01037">
    <property type="entry name" value="SBP_BACTERIAL_1"/>
    <property type="match status" value="1"/>
</dbReference>
<dbReference type="Proteomes" id="UP000297643">
    <property type="component" value="Unassembled WGS sequence"/>
</dbReference>
<keyword evidence="10" id="KW-1185">Reference proteome</keyword>
<dbReference type="Pfam" id="PF01547">
    <property type="entry name" value="SBP_bac_1"/>
    <property type="match status" value="1"/>
</dbReference>
<dbReference type="InterPro" id="IPR006059">
    <property type="entry name" value="SBP"/>
</dbReference>
<evidence type="ECO:0000256" key="1">
    <source>
        <dbReference type="ARBA" id="ARBA00008520"/>
    </source>
</evidence>
<keyword evidence="2" id="KW-0813">Transport</keyword>
<dbReference type="PANTHER" id="PTHR43649">
    <property type="entry name" value="ARABINOSE-BINDING PROTEIN-RELATED"/>
    <property type="match status" value="1"/>
</dbReference>
<evidence type="ECO:0000256" key="6">
    <source>
        <dbReference type="ARBA" id="ARBA00023139"/>
    </source>
</evidence>
<reference evidence="9 10" key="1">
    <citation type="submission" date="2019-03" db="EMBL/GenBank/DDBJ databases">
        <title>Genomics of glacier-inhabiting Cryobacterium strains.</title>
        <authorList>
            <person name="Liu Q."/>
            <person name="Xin Y.-H."/>
        </authorList>
    </citation>
    <scope>NUCLEOTIDE SEQUENCE [LARGE SCALE GENOMIC DNA]</scope>
    <source>
        <strain evidence="9 10">RHLT2-21</strain>
    </source>
</reference>
<evidence type="ECO:0000313" key="10">
    <source>
        <dbReference type="Proteomes" id="UP000297643"/>
    </source>
</evidence>
<dbReference type="GO" id="GO:0055085">
    <property type="term" value="P:transmembrane transport"/>
    <property type="evidence" value="ECO:0007669"/>
    <property type="project" value="InterPro"/>
</dbReference>